<comment type="pathway">
    <text evidence="2">Cofactor biosynthesis; NAD(+) biosynthesis; iminoaspartate from L-aspartate (oxidase route): step 1/1.</text>
</comment>
<dbReference type="UniPathway" id="UPA00253">
    <property type="reaction ID" value="UER00326"/>
</dbReference>
<dbReference type="EMBL" id="VOGC01000009">
    <property type="protein sequence ID" value="MQN02301.1"/>
    <property type="molecule type" value="Genomic_DNA"/>
</dbReference>
<comment type="caution">
    <text evidence="13">The sequence shown here is derived from an EMBL/GenBank/DDBJ whole genome shotgun (WGS) entry which is preliminary data.</text>
</comment>
<dbReference type="PANTHER" id="PTHR42716">
    <property type="entry name" value="L-ASPARTATE OXIDASE"/>
    <property type="match status" value="1"/>
</dbReference>
<evidence type="ECO:0000256" key="9">
    <source>
        <dbReference type="ARBA" id="ARBA00023002"/>
    </source>
</evidence>
<dbReference type="Proteomes" id="UP000460257">
    <property type="component" value="Unassembled WGS sequence"/>
</dbReference>
<dbReference type="PRINTS" id="PR00368">
    <property type="entry name" value="FADPNR"/>
</dbReference>
<dbReference type="GO" id="GO:0034628">
    <property type="term" value="P:'de novo' NAD+ biosynthetic process from L-aspartate"/>
    <property type="evidence" value="ECO:0007669"/>
    <property type="project" value="TreeGrafter"/>
</dbReference>
<organism evidence="13 14">
    <name type="scientific">Candidatus Weimeria bifida</name>
    <dbReference type="NCBI Taxonomy" id="2599074"/>
    <lineage>
        <taxon>Bacteria</taxon>
        <taxon>Bacillati</taxon>
        <taxon>Bacillota</taxon>
        <taxon>Clostridia</taxon>
        <taxon>Lachnospirales</taxon>
        <taxon>Lachnospiraceae</taxon>
        <taxon>Candidatus Weimeria</taxon>
    </lineage>
</organism>
<dbReference type="AlphaFoldDB" id="A0A6N7J2W3"/>
<comment type="catalytic activity">
    <reaction evidence="11">
        <text>L-aspartate + O2 = iminosuccinate + H2O2</text>
        <dbReference type="Rhea" id="RHEA:25876"/>
        <dbReference type="ChEBI" id="CHEBI:15379"/>
        <dbReference type="ChEBI" id="CHEBI:16240"/>
        <dbReference type="ChEBI" id="CHEBI:29991"/>
        <dbReference type="ChEBI" id="CHEBI:77875"/>
        <dbReference type="EC" id="1.4.3.16"/>
    </reaction>
    <physiologicalReaction direction="left-to-right" evidence="11">
        <dbReference type="Rhea" id="RHEA:25877"/>
    </physiologicalReaction>
</comment>
<dbReference type="InterPro" id="IPR005288">
    <property type="entry name" value="NadB"/>
</dbReference>
<evidence type="ECO:0000313" key="13">
    <source>
        <dbReference type="EMBL" id="MQN02301.1"/>
    </source>
</evidence>
<dbReference type="InterPro" id="IPR003953">
    <property type="entry name" value="FAD-dep_OxRdtase_2_FAD-bd"/>
</dbReference>
<dbReference type="GO" id="GO:0033765">
    <property type="term" value="F:steroid dehydrogenase activity, acting on the CH-CH group of donors"/>
    <property type="evidence" value="ECO:0007669"/>
    <property type="project" value="UniProtKB-ARBA"/>
</dbReference>
<proteinExistence type="inferred from homology"/>
<dbReference type="NCBIfam" id="NF004820">
    <property type="entry name" value="PRK06175.1"/>
    <property type="match status" value="1"/>
</dbReference>
<evidence type="ECO:0000256" key="5">
    <source>
        <dbReference type="ARBA" id="ARBA00021901"/>
    </source>
</evidence>
<evidence type="ECO:0000256" key="1">
    <source>
        <dbReference type="ARBA" id="ARBA00001974"/>
    </source>
</evidence>
<keyword evidence="6" id="KW-0285">Flavoprotein</keyword>
<evidence type="ECO:0000256" key="6">
    <source>
        <dbReference type="ARBA" id="ARBA00022630"/>
    </source>
</evidence>
<keyword evidence="9 13" id="KW-0560">Oxidoreductase</keyword>
<evidence type="ECO:0000256" key="3">
    <source>
        <dbReference type="ARBA" id="ARBA00008562"/>
    </source>
</evidence>
<sequence length="448" mass="50552">MKKSYDVIIVGAGVAGCFAALHLPPDRQILMITKEDITECDSYLAQGGICVLKDPSDYDAFFEDTMRAGHYENRRESVDCMIRSSKGVIEELMGYGVDFARNPDGTLEFTREGAHSTNRILHHEDITGREITTHLQAAIKRLPNVEIHEHTRMVDILSEKNRCDGIVLIDEDGKLRTVFASHVMLATGGIGGIYENSTNYPSLTGDSLAICLKRGIELEHVNYVQIHPTTFYSEKKERRFLVSESVRGEGAVLRDKNGDRFTDELQPRDVVSAAILKQMSKDHTKYVNLDMTTITKFDIAKRFPHIVEHCLENGIDPKKDFVPVVPAQHYFMGGIHVDLNSHTSMDHLYASGETCCNGVHGKNRLASNSLLESLVFAKNAAEHMQMIDGQRAWEGRKPRYLKHIDESPAELARTYSFDPDQLLDTKDSDEENKQLIWDEIDRENNLAN</sequence>
<dbReference type="FunFam" id="3.90.700.10:FF:000002">
    <property type="entry name" value="L-aspartate oxidase"/>
    <property type="match status" value="1"/>
</dbReference>
<dbReference type="SUPFAM" id="SSF56425">
    <property type="entry name" value="Succinate dehydrogenase/fumarate reductase flavoprotein, catalytic domain"/>
    <property type="match status" value="1"/>
</dbReference>
<dbReference type="Gene3D" id="3.50.50.60">
    <property type="entry name" value="FAD/NAD(P)-binding domain"/>
    <property type="match status" value="1"/>
</dbReference>
<dbReference type="Gene3D" id="3.90.700.10">
    <property type="entry name" value="Succinate dehydrogenase/fumarate reductase flavoprotein, catalytic domain"/>
    <property type="match status" value="1"/>
</dbReference>
<gene>
    <name evidence="13" type="ORF">FRC54_10520</name>
</gene>
<evidence type="ECO:0000256" key="10">
    <source>
        <dbReference type="ARBA" id="ARBA00030386"/>
    </source>
</evidence>
<evidence type="ECO:0000256" key="8">
    <source>
        <dbReference type="ARBA" id="ARBA00022827"/>
    </source>
</evidence>
<evidence type="ECO:0000256" key="7">
    <source>
        <dbReference type="ARBA" id="ARBA00022642"/>
    </source>
</evidence>
<keyword evidence="14" id="KW-1185">Reference proteome</keyword>
<name>A0A6N7J2W3_9FIRM</name>
<dbReference type="InterPro" id="IPR036188">
    <property type="entry name" value="FAD/NAD-bd_sf"/>
</dbReference>
<evidence type="ECO:0000256" key="4">
    <source>
        <dbReference type="ARBA" id="ARBA00012173"/>
    </source>
</evidence>
<comment type="similarity">
    <text evidence="3">Belongs to the FAD-dependent oxidoreductase 2 family. NadB subfamily.</text>
</comment>
<keyword evidence="7" id="KW-0662">Pyridine nucleotide biosynthesis</keyword>
<accession>A0A6N7J2W3</accession>
<keyword evidence="8" id="KW-0274">FAD</keyword>
<dbReference type="SUPFAM" id="SSF51905">
    <property type="entry name" value="FAD/NAD(P)-binding domain"/>
    <property type="match status" value="1"/>
</dbReference>
<comment type="cofactor">
    <cofactor evidence="1">
        <name>FAD</name>
        <dbReference type="ChEBI" id="CHEBI:57692"/>
    </cofactor>
</comment>
<protein>
    <recommendedName>
        <fullName evidence="5">L-aspartate oxidase</fullName>
        <ecNumber evidence="4">1.4.3.16</ecNumber>
    </recommendedName>
    <alternativeName>
        <fullName evidence="10">Quinolinate synthase B</fullName>
    </alternativeName>
</protein>
<dbReference type="PROSITE" id="PS51257">
    <property type="entry name" value="PROKAR_LIPOPROTEIN"/>
    <property type="match status" value="1"/>
</dbReference>
<evidence type="ECO:0000259" key="12">
    <source>
        <dbReference type="Pfam" id="PF00890"/>
    </source>
</evidence>
<feature type="domain" description="FAD-dependent oxidoreductase 2 FAD-binding" evidence="12">
    <location>
        <begin position="6"/>
        <end position="370"/>
    </location>
</feature>
<evidence type="ECO:0000256" key="11">
    <source>
        <dbReference type="ARBA" id="ARBA00048305"/>
    </source>
</evidence>
<evidence type="ECO:0000313" key="14">
    <source>
        <dbReference type="Proteomes" id="UP000460257"/>
    </source>
</evidence>
<dbReference type="PANTHER" id="PTHR42716:SF2">
    <property type="entry name" value="L-ASPARTATE OXIDASE, CHLOROPLASTIC"/>
    <property type="match status" value="1"/>
</dbReference>
<dbReference type="EC" id="1.4.3.16" evidence="4"/>
<dbReference type="Pfam" id="PF00890">
    <property type="entry name" value="FAD_binding_2"/>
    <property type="match status" value="1"/>
</dbReference>
<dbReference type="InterPro" id="IPR027477">
    <property type="entry name" value="Succ_DH/fumarate_Rdtase_cat_sf"/>
</dbReference>
<reference evidence="13" key="1">
    <citation type="journal article" date="2020" name="Appl. Environ. Microbiol.">
        <title>Medium-Chain Fatty Acid Synthesis by 'Candidatus Weimeria bifida' gen. nov., sp. nov., and 'Candidatus Pseudoramibacter fermentans' sp. nov.</title>
        <authorList>
            <person name="Scarborough M.J."/>
            <person name="Myers K.S."/>
            <person name="Donohue T.J."/>
            <person name="Noguera D.R."/>
        </authorList>
    </citation>
    <scope>NUCLEOTIDE SEQUENCE</scope>
    <source>
        <strain evidence="13">LCO1.1</strain>
    </source>
</reference>
<dbReference type="GO" id="GO:0008734">
    <property type="term" value="F:L-aspartate oxidase activity"/>
    <property type="evidence" value="ECO:0007669"/>
    <property type="project" value="UniProtKB-EC"/>
</dbReference>
<evidence type="ECO:0000256" key="2">
    <source>
        <dbReference type="ARBA" id="ARBA00004950"/>
    </source>
</evidence>